<dbReference type="Proteomes" id="UP000294498">
    <property type="component" value="Unassembled WGS sequence"/>
</dbReference>
<sequence length="146" mass="15896">MIKLLLLTLAIGLLSASPPHLSKTKRRKPGGNVTVLIYNNSTSASVYYDVKWYDNTSGTIYQEETFTLAPTNYYQPPTVDMTDANPYISIKYTTTPSQQMAFLVTYPDGGGGCHMSNFGTGTATYSVNTGGFGTYELDYNQGPGCN</sequence>
<evidence type="ECO:0000256" key="1">
    <source>
        <dbReference type="SAM" id="SignalP"/>
    </source>
</evidence>
<protein>
    <recommendedName>
        <fullName evidence="4">Ig-like domain-containing protein</fullName>
    </recommendedName>
</protein>
<evidence type="ECO:0000313" key="2">
    <source>
        <dbReference type="EMBL" id="TDX01876.1"/>
    </source>
</evidence>
<dbReference type="AlphaFoldDB" id="A0A4R8DV53"/>
<proteinExistence type="predicted"/>
<evidence type="ECO:0000313" key="3">
    <source>
        <dbReference type="Proteomes" id="UP000294498"/>
    </source>
</evidence>
<dbReference type="RefSeq" id="WP_133994514.1">
    <property type="nucleotide sequence ID" value="NZ_SODV01000001.1"/>
</dbReference>
<accession>A0A4R8DV53</accession>
<dbReference type="EMBL" id="SODV01000001">
    <property type="protein sequence ID" value="TDX01876.1"/>
    <property type="molecule type" value="Genomic_DNA"/>
</dbReference>
<keyword evidence="1" id="KW-0732">Signal</keyword>
<reference evidence="2 3" key="1">
    <citation type="submission" date="2019-03" db="EMBL/GenBank/DDBJ databases">
        <title>Genomic Encyclopedia of Type Strains, Phase IV (KMG-IV): sequencing the most valuable type-strain genomes for metagenomic binning, comparative biology and taxonomic classification.</title>
        <authorList>
            <person name="Goeker M."/>
        </authorList>
    </citation>
    <scope>NUCLEOTIDE SEQUENCE [LARGE SCALE GENOMIC DNA]</scope>
    <source>
        <strain evidence="2 3">DSM 100059</strain>
    </source>
</reference>
<feature type="chain" id="PRO_5020977038" description="Ig-like domain-containing protein" evidence="1">
    <location>
        <begin position="23"/>
        <end position="146"/>
    </location>
</feature>
<gene>
    <name evidence="2" type="ORF">EDB95_2920</name>
</gene>
<organism evidence="2 3">
    <name type="scientific">Dinghuibacter silviterrae</name>
    <dbReference type="NCBI Taxonomy" id="1539049"/>
    <lineage>
        <taxon>Bacteria</taxon>
        <taxon>Pseudomonadati</taxon>
        <taxon>Bacteroidota</taxon>
        <taxon>Chitinophagia</taxon>
        <taxon>Chitinophagales</taxon>
        <taxon>Chitinophagaceae</taxon>
        <taxon>Dinghuibacter</taxon>
    </lineage>
</organism>
<name>A0A4R8DV53_9BACT</name>
<feature type="signal peptide" evidence="1">
    <location>
        <begin position="1"/>
        <end position="22"/>
    </location>
</feature>
<evidence type="ECO:0008006" key="4">
    <source>
        <dbReference type="Google" id="ProtNLM"/>
    </source>
</evidence>
<keyword evidence="3" id="KW-1185">Reference proteome</keyword>
<comment type="caution">
    <text evidence="2">The sequence shown here is derived from an EMBL/GenBank/DDBJ whole genome shotgun (WGS) entry which is preliminary data.</text>
</comment>